<evidence type="ECO:0000313" key="3">
    <source>
        <dbReference type="EMBL" id="CAF5078044.1"/>
    </source>
</evidence>
<protein>
    <submittedName>
        <fullName evidence="2">Uncharacterized protein</fullName>
    </submittedName>
</protein>
<feature type="non-terminal residue" evidence="2">
    <location>
        <position position="97"/>
    </location>
</feature>
<evidence type="ECO:0000313" key="4">
    <source>
        <dbReference type="EMBL" id="CAF5132457.1"/>
    </source>
</evidence>
<keyword evidence="5" id="KW-1185">Reference proteome</keyword>
<evidence type="ECO:0000313" key="2">
    <source>
        <dbReference type="EMBL" id="CAF4204551.1"/>
    </source>
</evidence>
<evidence type="ECO:0000256" key="1">
    <source>
        <dbReference type="SAM" id="Phobius"/>
    </source>
</evidence>
<accession>A0A820BRL5</accession>
<reference evidence="2" key="1">
    <citation type="submission" date="2021-02" db="EMBL/GenBank/DDBJ databases">
        <authorList>
            <person name="Nowell W R."/>
        </authorList>
    </citation>
    <scope>NUCLEOTIDE SEQUENCE</scope>
</reference>
<organism evidence="2 5">
    <name type="scientific">Rotaria magnacalcarata</name>
    <dbReference type="NCBI Taxonomy" id="392030"/>
    <lineage>
        <taxon>Eukaryota</taxon>
        <taxon>Metazoa</taxon>
        <taxon>Spiralia</taxon>
        <taxon>Gnathifera</taxon>
        <taxon>Rotifera</taxon>
        <taxon>Eurotatoria</taxon>
        <taxon>Bdelloidea</taxon>
        <taxon>Philodinida</taxon>
        <taxon>Philodinidae</taxon>
        <taxon>Rotaria</taxon>
    </lineage>
</organism>
<dbReference type="EMBL" id="CAJOBH010232846">
    <property type="protein sequence ID" value="CAF5078044.1"/>
    <property type="molecule type" value="Genomic_DNA"/>
</dbReference>
<keyword evidence="1" id="KW-0472">Membrane</keyword>
<evidence type="ECO:0000313" key="5">
    <source>
        <dbReference type="Proteomes" id="UP000663866"/>
    </source>
</evidence>
<proteinExistence type="predicted"/>
<dbReference type="EMBL" id="CAJOBG010007025">
    <property type="protein sequence ID" value="CAF4204551.1"/>
    <property type="molecule type" value="Genomic_DNA"/>
</dbReference>
<name>A0A820BRL5_9BILA</name>
<keyword evidence="1" id="KW-0812">Transmembrane</keyword>
<dbReference type="Proteomes" id="UP000676336">
    <property type="component" value="Unassembled WGS sequence"/>
</dbReference>
<feature type="transmembrane region" description="Helical" evidence="1">
    <location>
        <begin position="6"/>
        <end position="28"/>
    </location>
</feature>
<dbReference type="AlphaFoldDB" id="A0A820BRL5"/>
<sequence length="97" mass="10811">MIVRSTFLKVITAGIVIFGVVVFILNLISYHQNGHDYSLVDDNNAYVMSNRDGDALIRIKADVQSNSKPAVLYAGDGKIVVPEVRIRAYMISMNHEQ</sequence>
<gene>
    <name evidence="3" type="ORF">BYL167_LOCUS61552</name>
    <name evidence="2" type="ORF">OVN521_LOCUS26571</name>
    <name evidence="4" type="ORF">SMN809_LOCUS63028</name>
</gene>
<dbReference type="Proteomes" id="UP000681967">
    <property type="component" value="Unassembled WGS sequence"/>
</dbReference>
<dbReference type="Proteomes" id="UP000663866">
    <property type="component" value="Unassembled WGS sequence"/>
</dbReference>
<comment type="caution">
    <text evidence="2">The sequence shown here is derived from an EMBL/GenBank/DDBJ whole genome shotgun (WGS) entry which is preliminary data.</text>
</comment>
<dbReference type="EMBL" id="CAJOBI010267642">
    <property type="protein sequence ID" value="CAF5132457.1"/>
    <property type="molecule type" value="Genomic_DNA"/>
</dbReference>
<keyword evidence="1" id="KW-1133">Transmembrane helix</keyword>